<dbReference type="Proteomes" id="UP001159427">
    <property type="component" value="Unassembled WGS sequence"/>
</dbReference>
<feature type="non-terminal residue" evidence="1">
    <location>
        <position position="1"/>
    </location>
</feature>
<sequence>IDYAKKGDGGSGMKSPISSVRLANAVESMVQRSSFLWNWKLKTTLVNQGNTLSALDILYGRTFTDGSTSNFHVEIESDRAKLISDDLSFDAKDMENSPQVIILGNTI</sequence>
<dbReference type="EMBL" id="CALNXI010000820">
    <property type="protein sequence ID" value="CAH3141555.1"/>
    <property type="molecule type" value="Genomic_DNA"/>
</dbReference>
<accession>A0ABN8PHW6</accession>
<gene>
    <name evidence="1" type="ORF">PEVE_00042223</name>
</gene>
<comment type="caution">
    <text evidence="1">The sequence shown here is derived from an EMBL/GenBank/DDBJ whole genome shotgun (WGS) entry which is preliminary data.</text>
</comment>
<name>A0ABN8PHW6_9CNID</name>
<evidence type="ECO:0000313" key="1">
    <source>
        <dbReference type="EMBL" id="CAH3141555.1"/>
    </source>
</evidence>
<evidence type="ECO:0000313" key="2">
    <source>
        <dbReference type="Proteomes" id="UP001159427"/>
    </source>
</evidence>
<protein>
    <submittedName>
        <fullName evidence="1">Uncharacterized protein</fullName>
    </submittedName>
</protein>
<organism evidence="1 2">
    <name type="scientific">Porites evermanni</name>
    <dbReference type="NCBI Taxonomy" id="104178"/>
    <lineage>
        <taxon>Eukaryota</taxon>
        <taxon>Metazoa</taxon>
        <taxon>Cnidaria</taxon>
        <taxon>Anthozoa</taxon>
        <taxon>Hexacorallia</taxon>
        <taxon>Scleractinia</taxon>
        <taxon>Fungiina</taxon>
        <taxon>Poritidae</taxon>
        <taxon>Porites</taxon>
    </lineage>
</organism>
<keyword evidence="2" id="KW-1185">Reference proteome</keyword>
<proteinExistence type="predicted"/>
<reference evidence="1 2" key="1">
    <citation type="submission" date="2022-05" db="EMBL/GenBank/DDBJ databases">
        <authorList>
            <consortium name="Genoscope - CEA"/>
            <person name="William W."/>
        </authorList>
    </citation>
    <scope>NUCLEOTIDE SEQUENCE [LARGE SCALE GENOMIC DNA]</scope>
</reference>